<feature type="transmembrane region" description="Helical" evidence="1">
    <location>
        <begin position="50"/>
        <end position="69"/>
    </location>
</feature>
<keyword evidence="1" id="KW-1133">Transmembrane helix</keyword>
<evidence type="ECO:0000256" key="1">
    <source>
        <dbReference type="SAM" id="Phobius"/>
    </source>
</evidence>
<feature type="transmembrane region" description="Helical" evidence="1">
    <location>
        <begin position="342"/>
        <end position="360"/>
    </location>
</feature>
<sequence>MLNSTLEEQRELQRRWNKTVGAVVAGWILLGVVLNALTLWGIGVPRWNRIHAFTVGALMTAVVAYSWHFTLTLTRAPSIGYRRLITILVILHGSLLVLMLQPEWNSASAFAALCVATLMLWNALSLAAVVRRAFISQLAATAWGYVLSFLLIVFAIALAMYAPYSGSFMNVIAAHSRTAVWGFAWLTVLSTVVTFLPTVTGARVSFVARDRCPEMLVAHAAAVTLAAIMLASGHYRVAGGIMMVGVAASVSIVQPTLAELAQAHKPLGAAPAFVSGGMLWLLGAFAGDAISLVTGYGPGSMSTSFIVAVVGAGLLQLITGALCHLLPVLTGKASLRGRLNRAFLPRLAMVNAGGLVALLISPIVGGGAIAIAVLWQLFILLPLIRSSSKETNP</sequence>
<dbReference type="EMBL" id="JADOUE010000001">
    <property type="protein sequence ID" value="MBG6121832.1"/>
    <property type="molecule type" value="Genomic_DNA"/>
</dbReference>
<feature type="transmembrane region" description="Helical" evidence="1">
    <location>
        <begin position="216"/>
        <end position="235"/>
    </location>
</feature>
<gene>
    <name evidence="2" type="ORF">IW254_000801</name>
</gene>
<keyword evidence="1" id="KW-0812">Transmembrane</keyword>
<name>A0A931DX05_9CORY</name>
<feature type="transmembrane region" description="Helical" evidence="1">
    <location>
        <begin position="142"/>
        <end position="162"/>
    </location>
</feature>
<feature type="transmembrane region" description="Helical" evidence="1">
    <location>
        <begin position="241"/>
        <end position="260"/>
    </location>
</feature>
<dbReference type="Proteomes" id="UP000658613">
    <property type="component" value="Unassembled WGS sequence"/>
</dbReference>
<feature type="transmembrane region" description="Helical" evidence="1">
    <location>
        <begin position="20"/>
        <end position="44"/>
    </location>
</feature>
<feature type="transmembrane region" description="Helical" evidence="1">
    <location>
        <begin position="107"/>
        <end position="130"/>
    </location>
</feature>
<organism evidence="2 3">
    <name type="scientific">Corynebacterium aquatimens</name>
    <dbReference type="NCBI Taxonomy" id="1190508"/>
    <lineage>
        <taxon>Bacteria</taxon>
        <taxon>Bacillati</taxon>
        <taxon>Actinomycetota</taxon>
        <taxon>Actinomycetes</taxon>
        <taxon>Mycobacteriales</taxon>
        <taxon>Corynebacteriaceae</taxon>
        <taxon>Corynebacterium</taxon>
    </lineage>
</organism>
<evidence type="ECO:0000313" key="3">
    <source>
        <dbReference type="Proteomes" id="UP000658613"/>
    </source>
</evidence>
<feature type="transmembrane region" description="Helical" evidence="1">
    <location>
        <begin position="182"/>
        <end position="204"/>
    </location>
</feature>
<keyword evidence="1" id="KW-0472">Membrane</keyword>
<comment type="caution">
    <text evidence="2">The sequence shown here is derived from an EMBL/GenBank/DDBJ whole genome shotgun (WGS) entry which is preliminary data.</text>
</comment>
<dbReference type="AlphaFoldDB" id="A0A931DX05"/>
<accession>A0A931DX05</accession>
<reference evidence="2" key="1">
    <citation type="submission" date="2020-11" db="EMBL/GenBank/DDBJ databases">
        <title>Sequencing the genomes of 1000 actinobacteria strains.</title>
        <authorList>
            <person name="Klenk H.-P."/>
        </authorList>
    </citation>
    <scope>NUCLEOTIDE SEQUENCE</scope>
    <source>
        <strain evidence="2">DSM 45632</strain>
    </source>
</reference>
<evidence type="ECO:0000313" key="2">
    <source>
        <dbReference type="EMBL" id="MBG6121832.1"/>
    </source>
</evidence>
<feature type="transmembrane region" description="Helical" evidence="1">
    <location>
        <begin position="272"/>
        <end position="293"/>
    </location>
</feature>
<dbReference type="RefSeq" id="WP_196824318.1">
    <property type="nucleotide sequence ID" value="NZ_CP046980.1"/>
</dbReference>
<keyword evidence="3" id="KW-1185">Reference proteome</keyword>
<feature type="transmembrane region" description="Helical" evidence="1">
    <location>
        <begin position="81"/>
        <end position="101"/>
    </location>
</feature>
<proteinExistence type="predicted"/>
<feature type="transmembrane region" description="Helical" evidence="1">
    <location>
        <begin position="305"/>
        <end position="330"/>
    </location>
</feature>
<protein>
    <submittedName>
        <fullName evidence="2">Uncharacterized protein</fullName>
    </submittedName>
</protein>